<feature type="compositionally biased region" description="Gly residues" evidence="11">
    <location>
        <begin position="91"/>
        <end position="102"/>
    </location>
</feature>
<dbReference type="PANTHER" id="PTHR31764:SF0">
    <property type="entry name" value="GENERATIVE CELL SPECIFIC-1_HAP2 DOMAIN-CONTAINING PROTEIN"/>
    <property type="match status" value="1"/>
</dbReference>
<sequence>MTVVFVNTGTLVADFIVSVLGCTHGTFDVAAQTRSVAPAQVATATFALRYSLVDGATDAACNVTLQDATYAVTDWRQHNFNVTARRTDEGAQGGEPAGGSLGGPALPPQGSADSGGGGSCTDCPFYNPVCFLLRSCFWQVIVQIVVVVAIVAAIVFVVRHRRAICCCLYESKEQREERLHREAVAAQVEALDRAVARRRAVHDDDDFVATSPLRHRGTPPVRHRHHAETYPVPVSPFASPRHLHQHALHPQVAYADAFYGDGAYPHSQPPGGAVAYHYDHPATYPTSPFGRFRQPVHPQAAADPYAVGYR</sequence>
<name>A0A7S1MJ85_NEODS</name>
<evidence type="ECO:0000256" key="2">
    <source>
        <dbReference type="ARBA" id="ARBA00010929"/>
    </source>
</evidence>
<evidence type="ECO:0000259" key="14">
    <source>
        <dbReference type="Pfam" id="PF10699"/>
    </source>
</evidence>
<feature type="signal peptide" evidence="13">
    <location>
        <begin position="1"/>
        <end position="21"/>
    </location>
</feature>
<evidence type="ECO:0000256" key="8">
    <source>
        <dbReference type="ARBA" id="ARBA00023136"/>
    </source>
</evidence>
<keyword evidence="8 12" id="KW-0472">Membrane</keyword>
<proteinExistence type="inferred from homology"/>
<evidence type="ECO:0000256" key="11">
    <source>
        <dbReference type="SAM" id="MobiDB-lite"/>
    </source>
</evidence>
<evidence type="ECO:0000256" key="6">
    <source>
        <dbReference type="ARBA" id="ARBA00022989"/>
    </source>
</evidence>
<feature type="region of interest" description="Disordered" evidence="11">
    <location>
        <begin position="84"/>
        <end position="113"/>
    </location>
</feature>
<evidence type="ECO:0000256" key="5">
    <source>
        <dbReference type="ARBA" id="ARBA00022729"/>
    </source>
</evidence>
<evidence type="ECO:0000256" key="10">
    <source>
        <dbReference type="ARBA" id="ARBA00023279"/>
    </source>
</evidence>
<feature type="transmembrane region" description="Helical" evidence="12">
    <location>
        <begin position="137"/>
        <end position="158"/>
    </location>
</feature>
<keyword evidence="6 12" id="KW-1133">Transmembrane helix</keyword>
<evidence type="ECO:0000256" key="9">
    <source>
        <dbReference type="ARBA" id="ARBA00023157"/>
    </source>
</evidence>
<evidence type="ECO:0000256" key="7">
    <source>
        <dbReference type="ARBA" id="ARBA00023121"/>
    </source>
</evidence>
<evidence type="ECO:0000313" key="15">
    <source>
        <dbReference type="EMBL" id="CAD9133101.1"/>
    </source>
</evidence>
<feature type="domain" description="Generative cell specific-1/HAP2" evidence="14">
    <location>
        <begin position="2"/>
        <end position="136"/>
    </location>
</feature>
<dbReference type="GO" id="GO:0007338">
    <property type="term" value="P:single fertilization"/>
    <property type="evidence" value="ECO:0007669"/>
    <property type="project" value="UniProtKB-KW"/>
</dbReference>
<evidence type="ECO:0000256" key="13">
    <source>
        <dbReference type="SAM" id="SignalP"/>
    </source>
</evidence>
<keyword evidence="7" id="KW-0446">Lipid-binding</keyword>
<accession>A0A7S1MJ85</accession>
<keyword evidence="10" id="KW-0278">Fertilization</keyword>
<gene>
    <name evidence="15" type="ORF">NDES1114_LOCUS23574</name>
</gene>
<evidence type="ECO:0000256" key="3">
    <source>
        <dbReference type="ARBA" id="ARBA00022475"/>
    </source>
</evidence>
<keyword evidence="4 12" id="KW-0812">Transmembrane</keyword>
<keyword evidence="3" id="KW-1003">Cell membrane</keyword>
<comment type="similarity">
    <text evidence="2">Belongs to the HAP2/GCS1 family.</text>
</comment>
<feature type="chain" id="PRO_5031514162" description="Generative cell specific-1/HAP2 domain-containing protein" evidence="13">
    <location>
        <begin position="22"/>
        <end position="310"/>
    </location>
</feature>
<protein>
    <recommendedName>
        <fullName evidence="14">Generative cell specific-1/HAP2 domain-containing protein</fullName>
    </recommendedName>
</protein>
<dbReference type="InterPro" id="IPR040326">
    <property type="entry name" value="HAP2/GCS1"/>
</dbReference>
<reference evidence="15" key="1">
    <citation type="submission" date="2021-01" db="EMBL/GenBank/DDBJ databases">
        <authorList>
            <person name="Corre E."/>
            <person name="Pelletier E."/>
            <person name="Niang G."/>
            <person name="Scheremetjew M."/>
            <person name="Finn R."/>
            <person name="Kale V."/>
            <person name="Holt S."/>
            <person name="Cochrane G."/>
            <person name="Meng A."/>
            <person name="Brown T."/>
            <person name="Cohen L."/>
        </authorList>
    </citation>
    <scope>NUCLEOTIDE SEQUENCE</scope>
    <source>
        <strain evidence="15">CCAP 1951/1</strain>
    </source>
</reference>
<evidence type="ECO:0000256" key="4">
    <source>
        <dbReference type="ARBA" id="ARBA00022692"/>
    </source>
</evidence>
<keyword evidence="9" id="KW-1015">Disulfide bond</keyword>
<dbReference type="EMBL" id="HBGF01035149">
    <property type="protein sequence ID" value="CAD9133101.1"/>
    <property type="molecule type" value="Transcribed_RNA"/>
</dbReference>
<dbReference type="PANTHER" id="PTHR31764">
    <property type="entry name" value="PROTEIN HAPLESS 2"/>
    <property type="match status" value="1"/>
</dbReference>
<dbReference type="GO" id="GO:0008289">
    <property type="term" value="F:lipid binding"/>
    <property type="evidence" value="ECO:0007669"/>
    <property type="project" value="UniProtKB-KW"/>
</dbReference>
<dbReference type="AlphaFoldDB" id="A0A7S1MJ85"/>
<dbReference type="GO" id="GO:0005886">
    <property type="term" value="C:plasma membrane"/>
    <property type="evidence" value="ECO:0007669"/>
    <property type="project" value="UniProtKB-SubCell"/>
</dbReference>
<evidence type="ECO:0000256" key="12">
    <source>
        <dbReference type="SAM" id="Phobius"/>
    </source>
</evidence>
<comment type="subcellular location">
    <subcellularLocation>
        <location evidence="1">Cell membrane</location>
        <topology evidence="1">Single-pass type I membrane protein</topology>
    </subcellularLocation>
</comment>
<dbReference type="Pfam" id="PF10699">
    <property type="entry name" value="HAP2-GCS1"/>
    <property type="match status" value="1"/>
</dbReference>
<organism evidence="15">
    <name type="scientific">Neobodo designis</name>
    <name type="common">Flagellated protozoan</name>
    <name type="synonym">Bodo designis</name>
    <dbReference type="NCBI Taxonomy" id="312471"/>
    <lineage>
        <taxon>Eukaryota</taxon>
        <taxon>Discoba</taxon>
        <taxon>Euglenozoa</taxon>
        <taxon>Kinetoplastea</taxon>
        <taxon>Metakinetoplastina</taxon>
        <taxon>Neobodonida</taxon>
        <taxon>Neobodo</taxon>
    </lineage>
</organism>
<dbReference type="InterPro" id="IPR018928">
    <property type="entry name" value="HAP2/GCS1_dom"/>
</dbReference>
<keyword evidence="5 13" id="KW-0732">Signal</keyword>
<evidence type="ECO:0000256" key="1">
    <source>
        <dbReference type="ARBA" id="ARBA00004251"/>
    </source>
</evidence>